<evidence type="ECO:0000313" key="2">
    <source>
        <dbReference type="EMBL" id="SHE31530.1"/>
    </source>
</evidence>
<dbReference type="RefSeq" id="WP_072862475.1">
    <property type="nucleotide sequence ID" value="NZ_FQUI01000002.1"/>
</dbReference>
<feature type="transmembrane region" description="Helical" evidence="1">
    <location>
        <begin position="63"/>
        <end position="96"/>
    </location>
</feature>
<organism evidence="2 3">
    <name type="scientific">Marinitoga hydrogenitolerans (strain DSM 16785 / JCM 12826 / AT1271)</name>
    <dbReference type="NCBI Taxonomy" id="1122195"/>
    <lineage>
        <taxon>Bacteria</taxon>
        <taxon>Thermotogati</taxon>
        <taxon>Thermotogota</taxon>
        <taxon>Thermotogae</taxon>
        <taxon>Petrotogales</taxon>
        <taxon>Petrotogaceae</taxon>
        <taxon>Marinitoga</taxon>
    </lineage>
</organism>
<sequence>MNDYIIIILLMSIVTLVPRILPFFISEKLTSNSFLKRFFKYIPYSILGMLIIPDIFYSTGNVVSGIIGFITAFILSFLKMNSIIVIFFTVLIVYLIQ</sequence>
<proteinExistence type="predicted"/>
<keyword evidence="3" id="KW-1185">Reference proteome</keyword>
<comment type="caution">
    <text evidence="2">The sequence shown here is derived from an EMBL/GenBank/DDBJ whole genome shotgun (WGS) entry which is preliminary data.</text>
</comment>
<feature type="transmembrane region" description="Helical" evidence="1">
    <location>
        <begin position="38"/>
        <end position="57"/>
    </location>
</feature>
<evidence type="ECO:0000313" key="3">
    <source>
        <dbReference type="Proteomes" id="UP000184334"/>
    </source>
</evidence>
<feature type="transmembrane region" description="Helical" evidence="1">
    <location>
        <begin position="6"/>
        <end position="26"/>
    </location>
</feature>
<keyword evidence="1" id="KW-0472">Membrane</keyword>
<dbReference type="Proteomes" id="UP000184334">
    <property type="component" value="Unassembled WGS sequence"/>
</dbReference>
<reference evidence="2" key="1">
    <citation type="submission" date="2016-11" db="EMBL/GenBank/DDBJ databases">
        <authorList>
            <person name="Varghese N."/>
            <person name="Submissions S."/>
        </authorList>
    </citation>
    <scope>NUCLEOTIDE SEQUENCE [LARGE SCALE GENOMIC DNA]</scope>
    <source>
        <strain evidence="2">DSM 16785</strain>
    </source>
</reference>
<protein>
    <submittedName>
        <fullName evidence="2">Branched-chain amino acid transport protein (AzlD)</fullName>
    </submittedName>
</protein>
<dbReference type="EMBL" id="FQUI01000002">
    <property type="protein sequence ID" value="SHE31530.1"/>
    <property type="molecule type" value="Genomic_DNA"/>
</dbReference>
<dbReference type="STRING" id="1122195.SAMN02745164_00184"/>
<gene>
    <name evidence="2" type="ORF">SAMN02745164_00184</name>
</gene>
<dbReference type="OrthoDB" id="9811308at2"/>
<keyword evidence="1" id="KW-0812">Transmembrane</keyword>
<dbReference type="AlphaFoldDB" id="A0A1M4SH53"/>
<evidence type="ECO:0000256" key="1">
    <source>
        <dbReference type="SAM" id="Phobius"/>
    </source>
</evidence>
<keyword evidence="1" id="KW-1133">Transmembrane helix</keyword>
<dbReference type="InterPro" id="IPR008407">
    <property type="entry name" value="Brnchd-chn_aa_trnsp_AzlD"/>
</dbReference>
<accession>A0A1M4SH53</accession>
<dbReference type="Pfam" id="PF05437">
    <property type="entry name" value="AzlD"/>
    <property type="match status" value="1"/>
</dbReference>
<name>A0A1M4SH53_MARH1</name>